<comment type="subcellular location">
    <subcellularLocation>
        <location evidence="1">Cell membrane</location>
        <topology evidence="1">Multi-pass membrane protein</topology>
    </subcellularLocation>
</comment>
<organism evidence="7 8">
    <name type="scientific">Stackebrandtia nassauensis (strain DSM 44728 / CIP 108903 / NRRL B-16338 / NBRC 102104 / LLR-40K-21)</name>
    <dbReference type="NCBI Taxonomy" id="446470"/>
    <lineage>
        <taxon>Bacteria</taxon>
        <taxon>Bacillati</taxon>
        <taxon>Actinomycetota</taxon>
        <taxon>Actinomycetes</taxon>
        <taxon>Glycomycetales</taxon>
        <taxon>Glycomycetaceae</taxon>
        <taxon>Stackebrandtia</taxon>
    </lineage>
</organism>
<feature type="domain" description="Major facilitator superfamily (MFS) profile" evidence="6">
    <location>
        <begin position="12"/>
        <end position="503"/>
    </location>
</feature>
<name>D3PW71_STANL</name>
<feature type="transmembrane region" description="Helical" evidence="5">
    <location>
        <begin position="355"/>
        <end position="378"/>
    </location>
</feature>
<evidence type="ECO:0000256" key="3">
    <source>
        <dbReference type="ARBA" id="ARBA00022989"/>
    </source>
</evidence>
<proteinExistence type="predicted"/>
<dbReference type="OrthoDB" id="7375466at2"/>
<dbReference type="Gene3D" id="1.20.1720.10">
    <property type="entry name" value="Multidrug resistance protein D"/>
    <property type="match status" value="1"/>
</dbReference>
<dbReference type="Gene3D" id="1.20.1250.20">
    <property type="entry name" value="MFS general substrate transporter like domains"/>
    <property type="match status" value="1"/>
</dbReference>
<dbReference type="InterPro" id="IPR036259">
    <property type="entry name" value="MFS_trans_sf"/>
</dbReference>
<feature type="transmembrane region" description="Helical" evidence="5">
    <location>
        <begin position="267"/>
        <end position="290"/>
    </location>
</feature>
<dbReference type="GO" id="GO:0005886">
    <property type="term" value="C:plasma membrane"/>
    <property type="evidence" value="ECO:0007669"/>
    <property type="project" value="UniProtKB-SubCell"/>
</dbReference>
<evidence type="ECO:0000313" key="7">
    <source>
        <dbReference type="EMBL" id="ADD41228.1"/>
    </source>
</evidence>
<protein>
    <submittedName>
        <fullName evidence="7">Major facilitator superfamily MFS_1</fullName>
    </submittedName>
</protein>
<dbReference type="AlphaFoldDB" id="D3PW71"/>
<dbReference type="HOGENOM" id="CLU_000960_28_2_11"/>
<feature type="transmembrane region" description="Helical" evidence="5">
    <location>
        <begin position="326"/>
        <end position="349"/>
    </location>
</feature>
<dbReference type="CDD" id="cd17321">
    <property type="entry name" value="MFS_MMR_MDR_like"/>
    <property type="match status" value="1"/>
</dbReference>
<dbReference type="PANTHER" id="PTHR42718">
    <property type="entry name" value="MAJOR FACILITATOR SUPERFAMILY MULTIDRUG TRANSPORTER MFSC"/>
    <property type="match status" value="1"/>
</dbReference>
<evidence type="ECO:0000259" key="6">
    <source>
        <dbReference type="PROSITE" id="PS50850"/>
    </source>
</evidence>
<feature type="transmembrane region" description="Helical" evidence="5">
    <location>
        <begin position="399"/>
        <end position="420"/>
    </location>
</feature>
<evidence type="ECO:0000256" key="4">
    <source>
        <dbReference type="ARBA" id="ARBA00023136"/>
    </source>
</evidence>
<feature type="transmembrane region" description="Helical" evidence="5">
    <location>
        <begin position="140"/>
        <end position="161"/>
    </location>
</feature>
<dbReference type="PANTHER" id="PTHR42718:SF42">
    <property type="entry name" value="EXPORT PROTEIN"/>
    <property type="match status" value="1"/>
</dbReference>
<feature type="transmembrane region" description="Helical" evidence="5">
    <location>
        <begin position="296"/>
        <end position="314"/>
    </location>
</feature>
<evidence type="ECO:0000313" key="8">
    <source>
        <dbReference type="Proteomes" id="UP000000844"/>
    </source>
</evidence>
<feature type="transmembrane region" description="Helical" evidence="5">
    <location>
        <begin position="167"/>
        <end position="185"/>
    </location>
</feature>
<dbReference type="GO" id="GO:0022857">
    <property type="term" value="F:transmembrane transporter activity"/>
    <property type="evidence" value="ECO:0007669"/>
    <property type="project" value="InterPro"/>
</dbReference>
<dbReference type="InterPro" id="IPR020846">
    <property type="entry name" value="MFS_dom"/>
</dbReference>
<reference evidence="7 8" key="1">
    <citation type="journal article" date="2009" name="Stand. Genomic Sci.">
        <title>Complete genome sequence of Stackebrandtia nassauensis type strain (LLR-40K-21).</title>
        <authorList>
            <person name="Munk C."/>
            <person name="Lapidus A."/>
            <person name="Copeland A."/>
            <person name="Jando M."/>
            <person name="Mayilraj S."/>
            <person name="Glavina Del Rio T."/>
            <person name="Nolan M."/>
            <person name="Chen F."/>
            <person name="Lucas S."/>
            <person name="Tice H."/>
            <person name="Cheng J.F."/>
            <person name="Han C."/>
            <person name="Detter J.C."/>
            <person name="Bruce D."/>
            <person name="Goodwin L."/>
            <person name="Chain P."/>
            <person name="Pitluck S."/>
            <person name="Goker M."/>
            <person name="Ovchinikova G."/>
            <person name="Pati A."/>
            <person name="Ivanova N."/>
            <person name="Mavromatis K."/>
            <person name="Chen A."/>
            <person name="Palaniappan K."/>
            <person name="Land M."/>
            <person name="Hauser L."/>
            <person name="Chang Y.J."/>
            <person name="Jeffries C.D."/>
            <person name="Bristow J."/>
            <person name="Eisen J.A."/>
            <person name="Markowitz V."/>
            <person name="Hugenholtz P."/>
            <person name="Kyrpides N.C."/>
            <person name="Klenk H.P."/>
        </authorList>
    </citation>
    <scope>NUCLEOTIDE SEQUENCE [LARGE SCALE GENOMIC DNA]</scope>
    <source>
        <strain evidence="8">DSM 44728 / CIP 108903 / NRRL B-16338 / NBRC 102104 / LLR-40K-21</strain>
    </source>
</reference>
<dbReference type="InterPro" id="IPR011701">
    <property type="entry name" value="MFS"/>
</dbReference>
<dbReference type="STRING" id="446470.Snas_1524"/>
<dbReference type="RefSeq" id="WP_013016799.1">
    <property type="nucleotide sequence ID" value="NC_013947.1"/>
</dbReference>
<dbReference type="Pfam" id="PF07690">
    <property type="entry name" value="MFS_1"/>
    <property type="match status" value="1"/>
</dbReference>
<accession>D3PW71</accession>
<gene>
    <name evidence="7" type="ordered locus">Snas_1524</name>
</gene>
<dbReference type="eggNOG" id="COG0477">
    <property type="taxonomic scope" value="Bacteria"/>
</dbReference>
<evidence type="ECO:0000256" key="2">
    <source>
        <dbReference type="ARBA" id="ARBA00022692"/>
    </source>
</evidence>
<evidence type="ECO:0000256" key="5">
    <source>
        <dbReference type="SAM" id="Phobius"/>
    </source>
</evidence>
<dbReference type="PROSITE" id="PS50850">
    <property type="entry name" value="MFS"/>
    <property type="match status" value="1"/>
</dbReference>
<feature type="transmembrane region" description="Helical" evidence="5">
    <location>
        <begin position="111"/>
        <end position="128"/>
    </location>
</feature>
<feature type="transmembrane region" description="Helical" evidence="5">
    <location>
        <begin position="229"/>
        <end position="246"/>
    </location>
</feature>
<feature type="transmembrane region" description="Helical" evidence="5">
    <location>
        <begin position="197"/>
        <end position="217"/>
    </location>
</feature>
<keyword evidence="4 5" id="KW-0472">Membrane</keyword>
<keyword evidence="2 5" id="KW-0812">Transmembrane</keyword>
<dbReference type="KEGG" id="sna:Snas_1524"/>
<dbReference type="EMBL" id="CP001778">
    <property type="protein sequence ID" value="ADD41228.1"/>
    <property type="molecule type" value="Genomic_DNA"/>
</dbReference>
<dbReference type="SUPFAM" id="SSF103473">
    <property type="entry name" value="MFS general substrate transporter"/>
    <property type="match status" value="1"/>
</dbReference>
<evidence type="ECO:0000256" key="1">
    <source>
        <dbReference type="ARBA" id="ARBA00004651"/>
    </source>
</evidence>
<keyword evidence="8" id="KW-1185">Reference proteome</keyword>
<keyword evidence="3 5" id="KW-1133">Transmembrane helix</keyword>
<feature type="transmembrane region" description="Helical" evidence="5">
    <location>
        <begin position="81"/>
        <end position="99"/>
    </location>
</feature>
<dbReference type="Proteomes" id="UP000000844">
    <property type="component" value="Chromosome"/>
</dbReference>
<feature type="transmembrane region" description="Helical" evidence="5">
    <location>
        <begin position="476"/>
        <end position="497"/>
    </location>
</feature>
<feature type="transmembrane region" description="Helical" evidence="5">
    <location>
        <begin position="50"/>
        <end position="69"/>
    </location>
</feature>
<sequence length="546" mass="56103">MTTPRPAQARLALLACILASSLVGMDSLMTTVALSSIAETLDVGMSAQQWVLAAFLVTLGSLLLVGGALGDVYGRWRVFRWGTAAFGLAAAICALAPNAPTLIAGRMVQGAAAALLLPNVLAVLTSMFSGEARSKAIGSWSAWSGLSVIAGPPVGGLVISLVSWPGVYWLEVPLALSVLALIVKADPRTDDRGRGRVDLVGALLAVPAIGGVAFYLIQGASLGWSSPGALAALGAGIGCGVVFLWWERRTTDPLLPLTLFRIRDFTVINIVTFILYGGLISCGTYTVLFLQDFRGYPPAVAGLVSAIPIIVLFASSSRFGALADRYGARLFIGGGAIVAGLGILILLLVGSEADLYTVVIPSTLVHGIGLSMLVAPLTAGVMSSVDEERTGAASGVNNAVARIGSMLAIAVVGLLISAQFSTNVDEQLARLDPGPELKTAVAAAAEQPLAGSLPADATDAQRDAVEPLLRDASLDAFRTAVVVMGGLAVLAGAVTLVGMRRPPRRLSAEGTLGCPITGVRIHRDEPAISPLRRAPADLLPDAANPG</sequence>